<reference evidence="6" key="1">
    <citation type="submission" date="2022-01" db="EMBL/GenBank/DDBJ databases">
        <authorList>
            <person name="Wang Y."/>
        </authorList>
    </citation>
    <scope>NUCLEOTIDE SEQUENCE</scope>
    <source>
        <strain evidence="6">WB101</strain>
    </source>
</reference>
<feature type="transmembrane region" description="Helical" evidence="5">
    <location>
        <begin position="63"/>
        <end position="85"/>
    </location>
</feature>
<keyword evidence="3 5" id="KW-1133">Transmembrane helix</keyword>
<proteinExistence type="predicted"/>
<evidence type="ECO:0000256" key="2">
    <source>
        <dbReference type="ARBA" id="ARBA00022692"/>
    </source>
</evidence>
<keyword evidence="4 5" id="KW-0472">Membrane</keyword>
<feature type="transmembrane region" description="Helical" evidence="5">
    <location>
        <begin position="91"/>
        <end position="108"/>
    </location>
</feature>
<dbReference type="Pfam" id="PF09685">
    <property type="entry name" value="MamF_MmsF"/>
    <property type="match status" value="1"/>
</dbReference>
<accession>A0ABS9KEK2</accession>
<dbReference type="Proteomes" id="UP001165366">
    <property type="component" value="Unassembled WGS sequence"/>
</dbReference>
<protein>
    <submittedName>
        <fullName evidence="6">DUF4870 domain-containing protein</fullName>
    </submittedName>
</protein>
<gene>
    <name evidence="6" type="ORF">L6773_11960</name>
</gene>
<evidence type="ECO:0000256" key="1">
    <source>
        <dbReference type="ARBA" id="ARBA00004141"/>
    </source>
</evidence>
<evidence type="ECO:0000313" key="7">
    <source>
        <dbReference type="Proteomes" id="UP001165366"/>
    </source>
</evidence>
<evidence type="ECO:0000313" key="6">
    <source>
        <dbReference type="EMBL" id="MCG2589284.1"/>
    </source>
</evidence>
<keyword evidence="7" id="KW-1185">Reference proteome</keyword>
<comment type="subcellular location">
    <subcellularLocation>
        <location evidence="1">Membrane</location>
        <topology evidence="1">Multi-pass membrane protein</topology>
    </subcellularLocation>
</comment>
<sequence>MEDKNQPNEFPEEKQSTASGEADVSQVRLFGIIGYIFPILFFLPLVTEAKDNSFAKFHANQQLLLLLFLIIGNTAASILTVILIGLLIYPVVWIFGLVCMVLGILNVVNDREKPLPLIGSITTLIK</sequence>
<dbReference type="RefSeq" id="WP_237854647.1">
    <property type="nucleotide sequence ID" value="NZ_JAKLWS010000014.1"/>
</dbReference>
<evidence type="ECO:0000256" key="4">
    <source>
        <dbReference type="ARBA" id="ARBA00023136"/>
    </source>
</evidence>
<name>A0ABS9KEK2_9BACT</name>
<organism evidence="6 7">
    <name type="scientific">Rhodohalobacter sulfatireducens</name>
    <dbReference type="NCBI Taxonomy" id="2911366"/>
    <lineage>
        <taxon>Bacteria</taxon>
        <taxon>Pseudomonadati</taxon>
        <taxon>Balneolota</taxon>
        <taxon>Balneolia</taxon>
        <taxon>Balneolales</taxon>
        <taxon>Balneolaceae</taxon>
        <taxon>Rhodohalobacter</taxon>
    </lineage>
</organism>
<comment type="caution">
    <text evidence="6">The sequence shown here is derived from an EMBL/GenBank/DDBJ whole genome shotgun (WGS) entry which is preliminary data.</text>
</comment>
<feature type="transmembrane region" description="Helical" evidence="5">
    <location>
        <begin position="29"/>
        <end position="47"/>
    </location>
</feature>
<dbReference type="InterPro" id="IPR019109">
    <property type="entry name" value="MamF_MmsF"/>
</dbReference>
<evidence type="ECO:0000256" key="3">
    <source>
        <dbReference type="ARBA" id="ARBA00022989"/>
    </source>
</evidence>
<evidence type="ECO:0000256" key="5">
    <source>
        <dbReference type="SAM" id="Phobius"/>
    </source>
</evidence>
<keyword evidence="2 5" id="KW-0812">Transmembrane</keyword>
<reference evidence="6" key="2">
    <citation type="submission" date="2024-05" db="EMBL/GenBank/DDBJ databases">
        <title>Rhodohalobacter halophilus gen. nov., sp. nov., a moderately halophilic member of the family Balneolaceae.</title>
        <authorList>
            <person name="Xia J."/>
        </authorList>
    </citation>
    <scope>NUCLEOTIDE SEQUENCE</scope>
    <source>
        <strain evidence="6">WB101</strain>
    </source>
</reference>
<dbReference type="EMBL" id="JAKLWS010000014">
    <property type="protein sequence ID" value="MCG2589284.1"/>
    <property type="molecule type" value="Genomic_DNA"/>
</dbReference>